<dbReference type="CDD" id="cd00570">
    <property type="entry name" value="GST_N_family"/>
    <property type="match status" value="1"/>
</dbReference>
<feature type="domain" description="GST N-terminal" evidence="1">
    <location>
        <begin position="6"/>
        <end position="87"/>
    </location>
</feature>
<dbReference type="InterPro" id="IPR004045">
    <property type="entry name" value="Glutathione_S-Trfase_N"/>
</dbReference>
<proteinExistence type="predicted"/>
<dbReference type="Pfam" id="PF13410">
    <property type="entry name" value="GST_C_2"/>
    <property type="match status" value="1"/>
</dbReference>
<dbReference type="SUPFAM" id="SSF47616">
    <property type="entry name" value="GST C-terminal domain-like"/>
    <property type="match status" value="1"/>
</dbReference>
<reference evidence="3 4" key="2">
    <citation type="journal article" date="2012" name="PLoS Pathog.">
        <title>Diverse lifestyles and strategies of plant pathogenesis encoded in the genomes of eighteen Dothideomycetes fungi.</title>
        <authorList>
            <person name="Ohm R.A."/>
            <person name="Feau N."/>
            <person name="Henrissat B."/>
            <person name="Schoch C.L."/>
            <person name="Horwitz B.A."/>
            <person name="Barry K.W."/>
            <person name="Condon B.J."/>
            <person name="Copeland A.C."/>
            <person name="Dhillon B."/>
            <person name="Glaser F."/>
            <person name="Hesse C.N."/>
            <person name="Kosti I."/>
            <person name="LaButti K."/>
            <person name="Lindquist E.A."/>
            <person name="Lucas S."/>
            <person name="Salamov A.A."/>
            <person name="Bradshaw R.E."/>
            <person name="Ciuffetti L."/>
            <person name="Hamelin R.C."/>
            <person name="Kema G.H.J."/>
            <person name="Lawrence C."/>
            <person name="Scott J.A."/>
            <person name="Spatafora J.W."/>
            <person name="Turgeon B.G."/>
            <person name="de Wit P.J.G.M."/>
            <person name="Zhong S."/>
            <person name="Goodwin S.B."/>
            <person name="Grigoriev I.V."/>
        </authorList>
    </citation>
    <scope>NUCLEOTIDE SEQUENCE [LARGE SCALE GENOMIC DNA]</scope>
    <source>
        <strain evidence="4">NZE10 / CBS 128990</strain>
    </source>
</reference>
<dbReference type="GO" id="GO:0006749">
    <property type="term" value="P:glutathione metabolic process"/>
    <property type="evidence" value="ECO:0007669"/>
    <property type="project" value="TreeGrafter"/>
</dbReference>
<dbReference type="SFLD" id="SFLDG00358">
    <property type="entry name" value="Main_(cytGST)"/>
    <property type="match status" value="1"/>
</dbReference>
<dbReference type="HOGENOM" id="CLU_011226_5_3_1"/>
<name>M2YKU5_DOTSN</name>
<evidence type="ECO:0000259" key="2">
    <source>
        <dbReference type="PROSITE" id="PS50405"/>
    </source>
</evidence>
<dbReference type="OMA" id="CVRENAC"/>
<protein>
    <submittedName>
        <fullName evidence="3">Uncharacterized protein</fullName>
    </submittedName>
</protein>
<dbReference type="InterPro" id="IPR010987">
    <property type="entry name" value="Glutathione-S-Trfase_C-like"/>
</dbReference>
<dbReference type="Proteomes" id="UP000016933">
    <property type="component" value="Unassembled WGS sequence"/>
</dbReference>
<dbReference type="PROSITE" id="PS50405">
    <property type="entry name" value="GST_CTER"/>
    <property type="match status" value="1"/>
</dbReference>
<gene>
    <name evidence="3" type="ORF">DOTSEDRAFT_180206</name>
</gene>
<dbReference type="Pfam" id="PF13417">
    <property type="entry name" value="GST_N_3"/>
    <property type="match status" value="1"/>
</dbReference>
<dbReference type="GO" id="GO:0016034">
    <property type="term" value="F:maleylacetoacetate isomerase activity"/>
    <property type="evidence" value="ECO:0007669"/>
    <property type="project" value="TreeGrafter"/>
</dbReference>
<evidence type="ECO:0000259" key="1">
    <source>
        <dbReference type="PROSITE" id="PS50404"/>
    </source>
</evidence>
<sequence length="271" mass="29998">MSSSSQAYFLHDHPVSSYAQKVRMALRLKGLAFESKTPPNLGSGEANKSFSKANPRMEVPALIDGEFAVFDSTAILMYLEDKHPEEPLLPKDPKARAEARMIEEVCDTHYEAVNWSIGEINWFGRATGSEKERLIAAAVEQTSQLQEWLTTKLGSQPFFNGSSPGYADISVAPIVNRSVHYGYGPKEGSPLRLWHKRISDVPAISETFAEMTAGAKQMAGSGAATFAKGSGRRREYRDHRLEWMVKNGALGIVQNGVEEDTVRFGWPHPKV</sequence>
<dbReference type="SFLD" id="SFLDS00019">
    <property type="entry name" value="Glutathione_Transferase_(cytos"/>
    <property type="match status" value="1"/>
</dbReference>
<organism evidence="3 4">
    <name type="scientific">Dothistroma septosporum (strain NZE10 / CBS 128990)</name>
    <name type="common">Red band needle blight fungus</name>
    <name type="synonym">Mycosphaerella pini</name>
    <dbReference type="NCBI Taxonomy" id="675120"/>
    <lineage>
        <taxon>Eukaryota</taxon>
        <taxon>Fungi</taxon>
        <taxon>Dikarya</taxon>
        <taxon>Ascomycota</taxon>
        <taxon>Pezizomycotina</taxon>
        <taxon>Dothideomycetes</taxon>
        <taxon>Dothideomycetidae</taxon>
        <taxon>Mycosphaerellales</taxon>
        <taxon>Mycosphaerellaceae</taxon>
        <taxon>Dothistroma</taxon>
    </lineage>
</organism>
<evidence type="ECO:0000313" key="4">
    <source>
        <dbReference type="Proteomes" id="UP000016933"/>
    </source>
</evidence>
<dbReference type="EMBL" id="KB446545">
    <property type="protein sequence ID" value="EME39591.1"/>
    <property type="molecule type" value="Genomic_DNA"/>
</dbReference>
<dbReference type="GO" id="GO:0006559">
    <property type="term" value="P:L-phenylalanine catabolic process"/>
    <property type="evidence" value="ECO:0007669"/>
    <property type="project" value="TreeGrafter"/>
</dbReference>
<dbReference type="PROSITE" id="PS50404">
    <property type="entry name" value="GST_NTER"/>
    <property type="match status" value="1"/>
</dbReference>
<dbReference type="InterPro" id="IPR036282">
    <property type="entry name" value="Glutathione-S-Trfase_C_sf"/>
</dbReference>
<dbReference type="OrthoDB" id="249703at2759"/>
<feature type="domain" description="GST C-terminal" evidence="2">
    <location>
        <begin position="92"/>
        <end position="222"/>
    </location>
</feature>
<keyword evidence="4" id="KW-1185">Reference proteome</keyword>
<dbReference type="PANTHER" id="PTHR42673">
    <property type="entry name" value="MALEYLACETOACETATE ISOMERASE"/>
    <property type="match status" value="1"/>
</dbReference>
<dbReference type="CDD" id="cd00299">
    <property type="entry name" value="GST_C_family"/>
    <property type="match status" value="1"/>
</dbReference>
<reference evidence="4" key="1">
    <citation type="journal article" date="2012" name="PLoS Genet.">
        <title>The genomes of the fungal plant pathogens Cladosporium fulvum and Dothistroma septosporum reveal adaptation to different hosts and lifestyles but also signatures of common ancestry.</title>
        <authorList>
            <person name="de Wit P.J.G.M."/>
            <person name="van der Burgt A."/>
            <person name="Oekmen B."/>
            <person name="Stergiopoulos I."/>
            <person name="Abd-Elsalam K.A."/>
            <person name="Aerts A.L."/>
            <person name="Bahkali A.H."/>
            <person name="Beenen H.G."/>
            <person name="Chettri P."/>
            <person name="Cox M.P."/>
            <person name="Datema E."/>
            <person name="de Vries R.P."/>
            <person name="Dhillon B."/>
            <person name="Ganley A.R."/>
            <person name="Griffiths S.A."/>
            <person name="Guo Y."/>
            <person name="Hamelin R.C."/>
            <person name="Henrissat B."/>
            <person name="Kabir M.S."/>
            <person name="Jashni M.K."/>
            <person name="Kema G."/>
            <person name="Klaubauf S."/>
            <person name="Lapidus A."/>
            <person name="Levasseur A."/>
            <person name="Lindquist E."/>
            <person name="Mehrabi R."/>
            <person name="Ohm R.A."/>
            <person name="Owen T.J."/>
            <person name="Salamov A."/>
            <person name="Schwelm A."/>
            <person name="Schijlen E."/>
            <person name="Sun H."/>
            <person name="van den Burg H.A."/>
            <person name="van Ham R.C.H.J."/>
            <person name="Zhang S."/>
            <person name="Goodwin S.B."/>
            <person name="Grigoriev I.V."/>
            <person name="Collemare J."/>
            <person name="Bradshaw R.E."/>
        </authorList>
    </citation>
    <scope>NUCLEOTIDE SEQUENCE [LARGE SCALE GENOMIC DNA]</scope>
    <source>
        <strain evidence="4">NZE10 / CBS 128990</strain>
    </source>
</reference>
<dbReference type="AlphaFoldDB" id="M2YKU5"/>
<evidence type="ECO:0000313" key="3">
    <source>
        <dbReference type="EMBL" id="EME39591.1"/>
    </source>
</evidence>
<dbReference type="Gene3D" id="3.40.30.10">
    <property type="entry name" value="Glutaredoxin"/>
    <property type="match status" value="1"/>
</dbReference>
<dbReference type="PANTHER" id="PTHR42673:SF4">
    <property type="entry name" value="MALEYLACETOACETATE ISOMERASE"/>
    <property type="match status" value="1"/>
</dbReference>
<dbReference type="eggNOG" id="KOG0868">
    <property type="taxonomic scope" value="Eukaryota"/>
</dbReference>
<dbReference type="InterPro" id="IPR036249">
    <property type="entry name" value="Thioredoxin-like_sf"/>
</dbReference>
<dbReference type="STRING" id="675120.M2YKU5"/>
<dbReference type="GO" id="GO:0004364">
    <property type="term" value="F:glutathione transferase activity"/>
    <property type="evidence" value="ECO:0007669"/>
    <property type="project" value="TreeGrafter"/>
</dbReference>
<dbReference type="SUPFAM" id="SSF52833">
    <property type="entry name" value="Thioredoxin-like"/>
    <property type="match status" value="1"/>
</dbReference>
<accession>M2YKU5</accession>
<dbReference type="Gene3D" id="1.20.1050.10">
    <property type="match status" value="1"/>
</dbReference>
<dbReference type="InterPro" id="IPR040079">
    <property type="entry name" value="Glutathione_S-Trfase"/>
</dbReference>